<protein>
    <submittedName>
        <fullName evidence="2">Uncharacterized protein</fullName>
    </submittedName>
</protein>
<gene>
    <name evidence="2" type="ORF">O181_061730</name>
</gene>
<dbReference type="AlphaFoldDB" id="A0A9Q3EFQ9"/>
<name>A0A9Q3EFQ9_9BASI</name>
<evidence type="ECO:0000313" key="3">
    <source>
        <dbReference type="Proteomes" id="UP000765509"/>
    </source>
</evidence>
<organism evidence="2 3">
    <name type="scientific">Austropuccinia psidii MF-1</name>
    <dbReference type="NCBI Taxonomy" id="1389203"/>
    <lineage>
        <taxon>Eukaryota</taxon>
        <taxon>Fungi</taxon>
        <taxon>Dikarya</taxon>
        <taxon>Basidiomycota</taxon>
        <taxon>Pucciniomycotina</taxon>
        <taxon>Pucciniomycetes</taxon>
        <taxon>Pucciniales</taxon>
        <taxon>Sphaerophragmiaceae</taxon>
        <taxon>Austropuccinia</taxon>
    </lineage>
</organism>
<feature type="compositionally biased region" description="Polar residues" evidence="1">
    <location>
        <begin position="16"/>
        <end position="33"/>
    </location>
</feature>
<evidence type="ECO:0000256" key="1">
    <source>
        <dbReference type="SAM" id="MobiDB-lite"/>
    </source>
</evidence>
<feature type="compositionally biased region" description="Basic and acidic residues" evidence="1">
    <location>
        <begin position="36"/>
        <end position="54"/>
    </location>
</feature>
<dbReference type="Proteomes" id="UP000765509">
    <property type="component" value="Unassembled WGS sequence"/>
</dbReference>
<feature type="compositionally biased region" description="Polar residues" evidence="1">
    <location>
        <begin position="60"/>
        <end position="77"/>
    </location>
</feature>
<comment type="caution">
    <text evidence="2">The sequence shown here is derived from an EMBL/GenBank/DDBJ whole genome shotgun (WGS) entry which is preliminary data.</text>
</comment>
<evidence type="ECO:0000313" key="2">
    <source>
        <dbReference type="EMBL" id="MBW0522015.1"/>
    </source>
</evidence>
<accession>A0A9Q3EFQ9</accession>
<sequence length="95" mass="10453">MSSYLQVKKLMGPEKTGTSEGLDTHVLQSTNPTDKILVEKPEHVIRGPEDEIGLRKVKQPSGSSTSLHKQNLPQQVANKPKQAPKTNQKGKQKAK</sequence>
<proteinExistence type="predicted"/>
<keyword evidence="3" id="KW-1185">Reference proteome</keyword>
<reference evidence="2" key="1">
    <citation type="submission" date="2021-03" db="EMBL/GenBank/DDBJ databases">
        <title>Draft genome sequence of rust myrtle Austropuccinia psidii MF-1, a brazilian biotype.</title>
        <authorList>
            <person name="Quecine M.C."/>
            <person name="Pachon D.M.R."/>
            <person name="Bonatelli M.L."/>
            <person name="Correr F.H."/>
            <person name="Franceschini L.M."/>
            <person name="Leite T.F."/>
            <person name="Margarido G.R.A."/>
            <person name="Almeida C.A."/>
            <person name="Ferrarezi J.A."/>
            <person name="Labate C.A."/>
        </authorList>
    </citation>
    <scope>NUCLEOTIDE SEQUENCE</scope>
    <source>
        <strain evidence="2">MF-1</strain>
    </source>
</reference>
<feature type="region of interest" description="Disordered" evidence="1">
    <location>
        <begin position="1"/>
        <end position="95"/>
    </location>
</feature>
<dbReference type="EMBL" id="AVOT02029256">
    <property type="protein sequence ID" value="MBW0522015.1"/>
    <property type="molecule type" value="Genomic_DNA"/>
</dbReference>